<feature type="non-terminal residue" evidence="1">
    <location>
        <position position="139"/>
    </location>
</feature>
<sequence length="139" mass="15513">MALSNLPLVNKAGIVTYLKDVAKVQTPIIEVSSTFPSEDDNIAYGLYVDDVTDNGRSINQLGVQSCASMYNAEDQFNILYISFQNDPQAPVILNSINNLAANVNFFDGYTSVEFDRDVTIGQRSEIHNYTFTLTRLEFN</sequence>
<evidence type="ECO:0000313" key="1">
    <source>
        <dbReference type="EMBL" id="GAG10019.1"/>
    </source>
</evidence>
<protein>
    <recommendedName>
        <fullName evidence="2">DUF3168 domain-containing protein</fullName>
    </recommendedName>
</protein>
<comment type="caution">
    <text evidence="1">The sequence shown here is derived from an EMBL/GenBank/DDBJ whole genome shotgun (WGS) entry which is preliminary data.</text>
</comment>
<accession>X0UW15</accession>
<gene>
    <name evidence="1" type="ORF">S01H1_46699</name>
</gene>
<proteinExistence type="predicted"/>
<dbReference type="EMBL" id="BARS01029913">
    <property type="protein sequence ID" value="GAG10019.1"/>
    <property type="molecule type" value="Genomic_DNA"/>
</dbReference>
<reference evidence="1" key="1">
    <citation type="journal article" date="2014" name="Front. Microbiol.">
        <title>High frequency of phylogenetically diverse reductive dehalogenase-homologous genes in deep subseafloor sedimentary metagenomes.</title>
        <authorList>
            <person name="Kawai M."/>
            <person name="Futagami T."/>
            <person name="Toyoda A."/>
            <person name="Takaki Y."/>
            <person name="Nishi S."/>
            <person name="Hori S."/>
            <person name="Arai W."/>
            <person name="Tsubouchi T."/>
            <person name="Morono Y."/>
            <person name="Uchiyama I."/>
            <person name="Ito T."/>
            <person name="Fujiyama A."/>
            <person name="Inagaki F."/>
            <person name="Takami H."/>
        </authorList>
    </citation>
    <scope>NUCLEOTIDE SEQUENCE</scope>
    <source>
        <strain evidence="1">Expedition CK06-06</strain>
    </source>
</reference>
<organism evidence="1">
    <name type="scientific">marine sediment metagenome</name>
    <dbReference type="NCBI Taxonomy" id="412755"/>
    <lineage>
        <taxon>unclassified sequences</taxon>
        <taxon>metagenomes</taxon>
        <taxon>ecological metagenomes</taxon>
    </lineage>
</organism>
<dbReference type="AlphaFoldDB" id="X0UW15"/>
<name>X0UW15_9ZZZZ</name>
<evidence type="ECO:0008006" key="2">
    <source>
        <dbReference type="Google" id="ProtNLM"/>
    </source>
</evidence>